<protein>
    <submittedName>
        <fullName evidence="1">Uncharacterized protein</fullName>
    </submittedName>
</protein>
<organism evidence="1 2">
    <name type="scientific">Paraburkholderia tropica</name>
    <dbReference type="NCBI Taxonomy" id="92647"/>
    <lineage>
        <taxon>Bacteria</taxon>
        <taxon>Pseudomonadati</taxon>
        <taxon>Pseudomonadota</taxon>
        <taxon>Betaproteobacteria</taxon>
        <taxon>Burkholderiales</taxon>
        <taxon>Burkholderiaceae</taxon>
        <taxon>Paraburkholderia</taxon>
    </lineage>
</organism>
<accession>A0ABX5MMW1</accession>
<evidence type="ECO:0000313" key="1">
    <source>
        <dbReference type="EMBL" id="PXX14539.1"/>
    </source>
</evidence>
<gene>
    <name evidence="1" type="ORF">C7400_112151</name>
</gene>
<dbReference type="Proteomes" id="UP000247515">
    <property type="component" value="Unassembled WGS sequence"/>
</dbReference>
<reference evidence="1 2" key="1">
    <citation type="submission" date="2018-05" db="EMBL/GenBank/DDBJ databases">
        <title>Genomic Encyclopedia of Type Strains, Phase IV (KMG-V): Genome sequencing to study the core and pangenomes of soil and plant-associated prokaryotes.</title>
        <authorList>
            <person name="Whitman W."/>
        </authorList>
    </citation>
    <scope>NUCLEOTIDE SEQUENCE [LARGE SCALE GENOMIC DNA]</scope>
    <source>
        <strain evidence="1 2">SIr-6563</strain>
    </source>
</reference>
<dbReference type="EMBL" id="QJJV01000012">
    <property type="protein sequence ID" value="PXX14539.1"/>
    <property type="molecule type" value="Genomic_DNA"/>
</dbReference>
<dbReference type="RefSeq" id="WP_110328081.1">
    <property type="nucleotide sequence ID" value="NZ_CAJMXT010000011.1"/>
</dbReference>
<name>A0ABX5MMW1_9BURK</name>
<evidence type="ECO:0000313" key="2">
    <source>
        <dbReference type="Proteomes" id="UP000247515"/>
    </source>
</evidence>
<comment type="caution">
    <text evidence="1">The sequence shown here is derived from an EMBL/GenBank/DDBJ whole genome shotgun (WGS) entry which is preliminary data.</text>
</comment>
<keyword evidence="2" id="KW-1185">Reference proteome</keyword>
<proteinExistence type="predicted"/>
<sequence>MPIKKDYETPATGAIASYHVAAMVTLDAISKATSVTLQSFLSADARAAGKSPMYQQQIMITGLPDSGTDAFAFADAQLVAAAPSDDAAALNPARYAFAGAEIVD</sequence>